<keyword evidence="1" id="KW-0472">Membrane</keyword>
<dbReference type="KEGG" id="ppn:Palpr_2074"/>
<dbReference type="EMBL" id="CP002345">
    <property type="protein sequence ID" value="ADQ80211.1"/>
    <property type="molecule type" value="Genomic_DNA"/>
</dbReference>
<dbReference type="RefSeq" id="WP_013445580.1">
    <property type="nucleotide sequence ID" value="NC_014734.1"/>
</dbReference>
<evidence type="ECO:0000259" key="2">
    <source>
        <dbReference type="PROSITE" id="PS51178"/>
    </source>
</evidence>
<evidence type="ECO:0000313" key="3">
    <source>
        <dbReference type="EMBL" id="ADQ80211.1"/>
    </source>
</evidence>
<evidence type="ECO:0000313" key="4">
    <source>
        <dbReference type="Proteomes" id="UP000008718"/>
    </source>
</evidence>
<feature type="domain" description="PASTA" evidence="2">
    <location>
        <begin position="44"/>
        <end position="110"/>
    </location>
</feature>
<accession>E4T667</accession>
<dbReference type="STRING" id="694427.Palpr_2074"/>
<reference evidence="3 4" key="2">
    <citation type="journal article" date="2011" name="Stand. Genomic Sci.">
        <title>Complete genome sequence of Paludibacter propionicigenes type strain (WB4).</title>
        <authorList>
            <person name="Gronow S."/>
            <person name="Munk C."/>
            <person name="Lapidus A."/>
            <person name="Nolan M."/>
            <person name="Lucas S."/>
            <person name="Hammon N."/>
            <person name="Deshpande S."/>
            <person name="Cheng J.F."/>
            <person name="Tapia R."/>
            <person name="Han C."/>
            <person name="Goodwin L."/>
            <person name="Pitluck S."/>
            <person name="Liolios K."/>
            <person name="Ivanova N."/>
            <person name="Mavromatis K."/>
            <person name="Mikhailova N."/>
            <person name="Pati A."/>
            <person name="Chen A."/>
            <person name="Palaniappan K."/>
            <person name="Land M."/>
            <person name="Hauser L."/>
            <person name="Chang Y.J."/>
            <person name="Jeffries C.D."/>
            <person name="Brambilla E."/>
            <person name="Rohde M."/>
            <person name="Goker M."/>
            <person name="Detter J.C."/>
            <person name="Woyke T."/>
            <person name="Bristow J."/>
            <person name="Eisen J.A."/>
            <person name="Markowitz V."/>
            <person name="Hugenholtz P."/>
            <person name="Kyrpides N.C."/>
            <person name="Klenk H.P."/>
        </authorList>
    </citation>
    <scope>NUCLEOTIDE SEQUENCE [LARGE SCALE GENOMIC DNA]</scope>
    <source>
        <strain evidence="4">DSM 17365 / JCM 13257 / WB4</strain>
    </source>
</reference>
<gene>
    <name evidence="3" type="ordered locus">Palpr_2074</name>
</gene>
<evidence type="ECO:0000256" key="1">
    <source>
        <dbReference type="SAM" id="Phobius"/>
    </source>
</evidence>
<dbReference type="Pfam" id="PF03793">
    <property type="entry name" value="PASTA"/>
    <property type="match status" value="2"/>
</dbReference>
<protein>
    <submittedName>
        <fullName evidence="3">PASTA domain containing protein</fullName>
    </submittedName>
</protein>
<organism evidence="3 4">
    <name type="scientific">Paludibacter propionicigenes (strain DSM 17365 / JCM 13257 / WB4)</name>
    <dbReference type="NCBI Taxonomy" id="694427"/>
    <lineage>
        <taxon>Bacteria</taxon>
        <taxon>Pseudomonadati</taxon>
        <taxon>Bacteroidota</taxon>
        <taxon>Bacteroidia</taxon>
        <taxon>Bacteroidales</taxon>
        <taxon>Paludibacteraceae</taxon>
        <taxon>Paludibacter</taxon>
    </lineage>
</organism>
<proteinExistence type="predicted"/>
<dbReference type="PROSITE" id="PS51178">
    <property type="entry name" value="PASTA"/>
    <property type="match status" value="2"/>
</dbReference>
<dbReference type="AlphaFoldDB" id="E4T667"/>
<dbReference type="InterPro" id="IPR005543">
    <property type="entry name" value="PASTA_dom"/>
</dbReference>
<dbReference type="OrthoDB" id="9803895at2"/>
<dbReference type="eggNOG" id="COG2815">
    <property type="taxonomic scope" value="Bacteria"/>
</dbReference>
<dbReference type="SMART" id="SM00740">
    <property type="entry name" value="PASTA"/>
    <property type="match status" value="3"/>
</dbReference>
<keyword evidence="1" id="KW-1133">Transmembrane helix</keyword>
<dbReference type="Proteomes" id="UP000008718">
    <property type="component" value="Chromosome"/>
</dbReference>
<dbReference type="HOGENOM" id="CLU_061566_2_1_10"/>
<dbReference type="Gene3D" id="3.30.10.20">
    <property type="match status" value="3"/>
</dbReference>
<dbReference type="CDD" id="cd06577">
    <property type="entry name" value="PASTA_pknB"/>
    <property type="match status" value="2"/>
</dbReference>
<keyword evidence="4" id="KW-1185">Reference proteome</keyword>
<feature type="transmembrane region" description="Helical" evidence="1">
    <location>
        <begin position="20"/>
        <end position="40"/>
    </location>
</feature>
<name>E4T667_PALPW</name>
<feature type="domain" description="PASTA" evidence="2">
    <location>
        <begin position="185"/>
        <end position="254"/>
    </location>
</feature>
<reference key="1">
    <citation type="submission" date="2010-11" db="EMBL/GenBank/DDBJ databases">
        <title>The complete genome of Paludibacter propionicigenes DSM 17365.</title>
        <authorList>
            <consortium name="US DOE Joint Genome Institute (JGI-PGF)"/>
            <person name="Lucas S."/>
            <person name="Copeland A."/>
            <person name="Lapidus A."/>
            <person name="Bruce D."/>
            <person name="Goodwin L."/>
            <person name="Pitluck S."/>
            <person name="Kyrpides N."/>
            <person name="Mavromatis K."/>
            <person name="Ivanova N."/>
            <person name="Munk A.C."/>
            <person name="Brettin T."/>
            <person name="Detter J.C."/>
            <person name="Han C."/>
            <person name="Tapia R."/>
            <person name="Land M."/>
            <person name="Hauser L."/>
            <person name="Markowitz V."/>
            <person name="Cheng J.-F."/>
            <person name="Hugenholtz P."/>
            <person name="Woyke T."/>
            <person name="Wu D."/>
            <person name="Gronow S."/>
            <person name="Wellnitz S."/>
            <person name="Brambilla E."/>
            <person name="Klenk H.-P."/>
            <person name="Eisen J.A."/>
        </authorList>
    </citation>
    <scope>NUCLEOTIDE SEQUENCE</scope>
    <source>
        <strain>WB4</strain>
    </source>
</reference>
<keyword evidence="1" id="KW-0812">Transmembrane</keyword>
<sequence length="277" mass="30389">MDIKKFWKETFGGFVLKNVLIAIGIIVALSWITLICVDFYTHHGEAEVVPDLRGSYVEEAEVILAKKGLYPQVIDSVYVRDKKLGTIIEQIPAPNSTLKKNRPVYIIINSRKVRQVALPEINDVSYRQADVMLQSVGLSVASVEYAPSEYKDLVSEVKFHGRTILPGTRVPEGSALVLVVGSGLGESSSTVPTLKGMGLDAASQEAVAASFVIGAVEYDVPPSGNESQYIIYRQRPAAGSSSAAGTRIDVYLTRDKSRLNEVFEEDKKQAETDEQFF</sequence>